<dbReference type="GeneID" id="37128407"/>
<dbReference type="PANTHER" id="PTHR36183">
    <property type="entry name" value="BETA-GLUCURONIDASE"/>
    <property type="match status" value="1"/>
</dbReference>
<dbReference type="InterPro" id="IPR017853">
    <property type="entry name" value="GH"/>
</dbReference>
<dbReference type="InterPro" id="IPR031728">
    <property type="entry name" value="GlcAase_C"/>
</dbReference>
<organism evidence="3 4">
    <name type="scientific">Aspergillus neoniger (strain CBS 115656)</name>
    <dbReference type="NCBI Taxonomy" id="1448310"/>
    <lineage>
        <taxon>Eukaryota</taxon>
        <taxon>Fungi</taxon>
        <taxon>Dikarya</taxon>
        <taxon>Ascomycota</taxon>
        <taxon>Pezizomycotina</taxon>
        <taxon>Eurotiomycetes</taxon>
        <taxon>Eurotiomycetidae</taxon>
        <taxon>Eurotiales</taxon>
        <taxon>Aspergillaceae</taxon>
        <taxon>Aspergillus</taxon>
        <taxon>Aspergillus subgen. Circumdati</taxon>
    </lineage>
</organism>
<reference evidence="3" key="1">
    <citation type="submission" date="2016-12" db="EMBL/GenBank/DDBJ databases">
        <title>The genomes of Aspergillus section Nigri reveals drivers in fungal speciation.</title>
        <authorList>
            <consortium name="DOE Joint Genome Institute"/>
            <person name="Vesth T.C."/>
            <person name="Nybo J."/>
            <person name="Theobald S."/>
            <person name="Brandl J."/>
            <person name="Frisvad J.C."/>
            <person name="Nielsen K.F."/>
            <person name="Lyhne E.K."/>
            <person name="Kogle M.E."/>
            <person name="Kuo A."/>
            <person name="Riley R."/>
            <person name="Clum A."/>
            <person name="Nolan M."/>
            <person name="Lipzen A."/>
            <person name="Salamov A."/>
            <person name="Henrissat B."/>
            <person name="Wiebenga A."/>
            <person name="De Vries R.P."/>
            <person name="Grigoriev I.V."/>
            <person name="Mortensen U.H."/>
            <person name="Andersen M.R."/>
            <person name="Baker S.E."/>
        </authorList>
    </citation>
    <scope>NUCLEOTIDE SEQUENCE [LARGE SCALE GENOMIC DNA]</scope>
    <source>
        <strain evidence="3">CBS 115656</strain>
    </source>
</reference>
<evidence type="ECO:0000313" key="3">
    <source>
        <dbReference type="EMBL" id="PYH35748.1"/>
    </source>
</evidence>
<protein>
    <submittedName>
        <fullName evidence="3">Beta-glucuronidase</fullName>
    </submittedName>
</protein>
<gene>
    <name evidence="3" type="ORF">BO87DRAFT_405730</name>
</gene>
<name>A0A318Z6C7_ASPNB</name>
<dbReference type="Pfam" id="PF16862">
    <property type="entry name" value="Glyco_hydro_79C"/>
    <property type="match status" value="1"/>
</dbReference>
<keyword evidence="1" id="KW-0732">Signal</keyword>
<feature type="chain" id="PRO_5016368084" evidence="1">
    <location>
        <begin position="22"/>
        <end position="516"/>
    </location>
</feature>
<accession>A0A318Z6C7</accession>
<dbReference type="PANTHER" id="PTHR36183:SF2">
    <property type="entry name" value="BETA-GLUCURONIDASE C-TERMINAL DOMAIN-CONTAINING PROTEIN"/>
    <property type="match status" value="1"/>
</dbReference>
<dbReference type="RefSeq" id="XP_025481226.1">
    <property type="nucleotide sequence ID" value="XM_025625951.1"/>
</dbReference>
<dbReference type="AlphaFoldDB" id="A0A318Z6C7"/>
<feature type="domain" description="Beta-glucuronidase C-terminal" evidence="2">
    <location>
        <begin position="395"/>
        <end position="513"/>
    </location>
</feature>
<evidence type="ECO:0000256" key="1">
    <source>
        <dbReference type="SAM" id="SignalP"/>
    </source>
</evidence>
<dbReference type="EMBL" id="KZ821455">
    <property type="protein sequence ID" value="PYH35748.1"/>
    <property type="molecule type" value="Genomic_DNA"/>
</dbReference>
<dbReference type="Gene3D" id="3.20.20.80">
    <property type="entry name" value="Glycosidases"/>
    <property type="match status" value="1"/>
</dbReference>
<sequence length="516" mass="56539">MHHRPITLLSLLLGAAHSIAARPTFQDERSSSSSISLSASVPDDAALPVLHPFVSFSIEFAFFPDFAGNLTHPNLFSNHLLDNLAELQGAKSYIRVGGNTQDFALYDPNLRAATNATYITSISTDYPLILSFGPAFFESYFTWPDTKFIHGFNLGKNSSTDIELMLESVPVACKALEGGKLAYWELGNEPDLYKTSAQGIRRPANWTEQDYVNEWLNKTARIEKRLVEACPELADSKYIAPSFAGVTNSLNPVVTWEKGLDNSRNIALNSEHNYIGGATQPGVTLQNTLMNHTKTVESVAQQVNVSRRAWTVQFIRGCTLGVDFNLYCASQNIRRTHMHQGSNYNYISWQPVGTNRTSIGTKAPYYGNAMVAAMLHGGDDVRIVNLPLAADTEAAYAAYVNDSLVRVAVINLVEFNYTSTDSIAEKVESRPSAKYTFQLPSSGSVYSDSVSVQRLIANGSNAITGITWDGWSYNYELAQGKPVRLQNVTIGEAISVGDDGVVEIEIPYSSAAILSL</sequence>
<keyword evidence="4" id="KW-1185">Reference proteome</keyword>
<evidence type="ECO:0000259" key="2">
    <source>
        <dbReference type="Pfam" id="PF16862"/>
    </source>
</evidence>
<evidence type="ECO:0000313" key="4">
    <source>
        <dbReference type="Proteomes" id="UP000247647"/>
    </source>
</evidence>
<dbReference type="SUPFAM" id="SSF51445">
    <property type="entry name" value="(Trans)glycosidases"/>
    <property type="match status" value="1"/>
</dbReference>
<dbReference type="OrthoDB" id="2831684at2759"/>
<dbReference type="InterPro" id="IPR052974">
    <property type="entry name" value="GH79_Enzymes"/>
</dbReference>
<feature type="signal peptide" evidence="1">
    <location>
        <begin position="1"/>
        <end position="21"/>
    </location>
</feature>
<proteinExistence type="predicted"/>
<dbReference type="Proteomes" id="UP000247647">
    <property type="component" value="Unassembled WGS sequence"/>
</dbReference>